<dbReference type="InterPro" id="IPR050082">
    <property type="entry name" value="RNA_methyltr_RlmE"/>
</dbReference>
<evidence type="ECO:0000313" key="10">
    <source>
        <dbReference type="Proteomes" id="UP000698800"/>
    </source>
</evidence>
<evidence type="ECO:0000256" key="2">
    <source>
        <dbReference type="ARBA" id="ARBA00022552"/>
    </source>
</evidence>
<feature type="domain" description="Ribosomal RNA methyltransferase FtsJ" evidence="8">
    <location>
        <begin position="162"/>
        <end position="423"/>
    </location>
</feature>
<comment type="similarity">
    <text evidence="1">Belongs to the class I-like SAM-binding methyltransferase superfamily. RNA methyltransferase RlmE family.</text>
</comment>
<dbReference type="Proteomes" id="UP000698800">
    <property type="component" value="Unassembled WGS sequence"/>
</dbReference>
<evidence type="ECO:0000256" key="1">
    <source>
        <dbReference type="ARBA" id="ARBA00009258"/>
    </source>
</evidence>
<evidence type="ECO:0000256" key="7">
    <source>
        <dbReference type="SAM" id="MobiDB-lite"/>
    </source>
</evidence>
<dbReference type="InterPro" id="IPR002877">
    <property type="entry name" value="RNA_MeTrfase_FtsJ_dom"/>
</dbReference>
<dbReference type="Gene3D" id="3.40.50.150">
    <property type="entry name" value="Vaccinia Virus protein VP39"/>
    <property type="match status" value="1"/>
</dbReference>
<comment type="caution">
    <text evidence="9">The sequence shown here is derived from an EMBL/GenBank/DDBJ whole genome shotgun (WGS) entry which is preliminary data.</text>
</comment>
<organism evidence="9 10">
    <name type="scientific">Glutinoglossum americanum</name>
    <dbReference type="NCBI Taxonomy" id="1670608"/>
    <lineage>
        <taxon>Eukaryota</taxon>
        <taxon>Fungi</taxon>
        <taxon>Dikarya</taxon>
        <taxon>Ascomycota</taxon>
        <taxon>Pezizomycotina</taxon>
        <taxon>Geoglossomycetes</taxon>
        <taxon>Geoglossales</taxon>
        <taxon>Geoglossaceae</taxon>
        <taxon>Glutinoglossum</taxon>
    </lineage>
</organism>
<protein>
    <recommendedName>
        <fullName evidence="6">rRNA methyltransferase 2, mitochondrial</fullName>
    </recommendedName>
</protein>
<dbReference type="EMBL" id="JAGHQL010000107">
    <property type="protein sequence ID" value="KAH0538488.1"/>
    <property type="molecule type" value="Genomic_DNA"/>
</dbReference>
<dbReference type="PANTHER" id="PTHR10920:SF18">
    <property type="entry name" value="RRNA METHYLTRANSFERASE 2, MITOCHONDRIAL"/>
    <property type="match status" value="1"/>
</dbReference>
<dbReference type="GO" id="GO:0005739">
    <property type="term" value="C:mitochondrion"/>
    <property type="evidence" value="ECO:0007669"/>
    <property type="project" value="TreeGrafter"/>
</dbReference>
<evidence type="ECO:0000259" key="8">
    <source>
        <dbReference type="Pfam" id="PF01728"/>
    </source>
</evidence>
<proteinExistence type="inferred from homology"/>
<keyword evidence="2" id="KW-0698">rRNA processing</keyword>
<dbReference type="GO" id="GO:0008650">
    <property type="term" value="F:rRNA (uridine-2'-O-)-methyltransferase activity"/>
    <property type="evidence" value="ECO:0007669"/>
    <property type="project" value="TreeGrafter"/>
</dbReference>
<evidence type="ECO:0000256" key="3">
    <source>
        <dbReference type="ARBA" id="ARBA00022603"/>
    </source>
</evidence>
<keyword evidence="4" id="KW-0808">Transferase</keyword>
<evidence type="ECO:0000256" key="6">
    <source>
        <dbReference type="ARBA" id="ARBA00041184"/>
    </source>
</evidence>
<dbReference type="Pfam" id="PF01728">
    <property type="entry name" value="FtsJ"/>
    <property type="match status" value="1"/>
</dbReference>
<name>A0A9P8HVH5_9PEZI</name>
<dbReference type="SUPFAM" id="SSF53335">
    <property type="entry name" value="S-adenosyl-L-methionine-dependent methyltransferases"/>
    <property type="match status" value="1"/>
</dbReference>
<dbReference type="InterPro" id="IPR029063">
    <property type="entry name" value="SAM-dependent_MTases_sf"/>
</dbReference>
<evidence type="ECO:0000313" key="9">
    <source>
        <dbReference type="EMBL" id="KAH0538488.1"/>
    </source>
</evidence>
<dbReference type="OrthoDB" id="20105at2759"/>
<keyword evidence="3" id="KW-0489">Methyltransferase</keyword>
<feature type="region of interest" description="Disordered" evidence="7">
    <location>
        <begin position="286"/>
        <end position="321"/>
    </location>
</feature>
<accession>A0A9P8HVH5</accession>
<keyword evidence="10" id="KW-1185">Reference proteome</keyword>
<dbReference type="AlphaFoldDB" id="A0A9P8HVH5"/>
<evidence type="ECO:0000256" key="4">
    <source>
        <dbReference type="ARBA" id="ARBA00022679"/>
    </source>
</evidence>
<dbReference type="PANTHER" id="PTHR10920">
    <property type="entry name" value="RIBOSOMAL RNA METHYLTRANSFERASE"/>
    <property type="match status" value="1"/>
</dbReference>
<sequence length="442" mass="49804">MTISWINGRPLDGGLEDWLPHHLLEFWDGQMLRPYKVDYQSDGLGVRPARRRIFEVLELRKIRLPRSEHDRLWTGLKLDAVATFNATAEATAPGLLMLSRRIIRTLANSILLDRPALITLTCHVRPDRVAPLGVLFSSSSGRWQTRQSRDRFSREAKVQGLKSRAAFKLLEVGQPIYLWRRTRINAKFKIFKKGQTVVDLVAIDRTSPGGRVIGIDIIPAQPPRGVSTIQGNFLSPAVQESVRHFLLDPDRGRARRPVVFSGAELAEETTEDELDEMGRGHVELERRADVQTEDEGGRGAGDVPSSSGRRQGRREKDEAAGRTVDVVLSDMSEPWPQTSGFWKRSLSDPYFRMMNTSGMSFRDHAGSMDLCNAALLFSLDTLRVGGHLVCKFYQGAEDRLLESRLRKVFQSVHREKPESSRSVGFPPPIFSGRAWLVAVCIR</sequence>
<gene>
    <name evidence="9" type="ORF">FGG08_004937</name>
</gene>
<keyword evidence="5" id="KW-0949">S-adenosyl-L-methionine</keyword>
<reference evidence="9" key="1">
    <citation type="submission" date="2021-03" db="EMBL/GenBank/DDBJ databases">
        <title>Comparative genomics and phylogenomic investigation of the class Geoglossomycetes provide insights into ecological specialization and systematics.</title>
        <authorList>
            <person name="Melie T."/>
            <person name="Pirro S."/>
            <person name="Miller A.N."/>
            <person name="Quandt A."/>
        </authorList>
    </citation>
    <scope>NUCLEOTIDE SEQUENCE</scope>
    <source>
        <strain evidence="9">GBOQ0MN5Z8</strain>
    </source>
</reference>
<evidence type="ECO:0000256" key="5">
    <source>
        <dbReference type="ARBA" id="ARBA00022691"/>
    </source>
</evidence>